<accession>A0A8T0FPV8</accession>
<dbReference type="AlphaFoldDB" id="A0A8T0FPV8"/>
<reference evidence="1" key="1">
    <citation type="journal article" date="2020" name="bioRxiv">
        <title>Chromosome-level reference genome of the European wasp spider Argiope bruennichi: a resource for studies on range expansion and evolutionary adaptation.</title>
        <authorList>
            <person name="Sheffer M.M."/>
            <person name="Hoppe A."/>
            <person name="Krehenwinkel H."/>
            <person name="Uhl G."/>
            <person name="Kuss A.W."/>
            <person name="Jensen L."/>
            <person name="Jensen C."/>
            <person name="Gillespie R.G."/>
            <person name="Hoff K.J."/>
            <person name="Prost S."/>
        </authorList>
    </citation>
    <scope>NUCLEOTIDE SEQUENCE</scope>
</reference>
<protein>
    <submittedName>
        <fullName evidence="1">Uncharacterized protein</fullName>
    </submittedName>
</protein>
<reference evidence="1" key="2">
    <citation type="submission" date="2020-06" db="EMBL/GenBank/DDBJ databases">
        <authorList>
            <person name="Sheffer M."/>
        </authorList>
    </citation>
    <scope>NUCLEOTIDE SEQUENCE</scope>
</reference>
<evidence type="ECO:0000313" key="2">
    <source>
        <dbReference type="Proteomes" id="UP000807504"/>
    </source>
</evidence>
<proteinExistence type="predicted"/>
<keyword evidence="2" id="KW-1185">Reference proteome</keyword>
<evidence type="ECO:0000313" key="1">
    <source>
        <dbReference type="EMBL" id="KAF8792198.1"/>
    </source>
</evidence>
<dbReference type="Proteomes" id="UP000807504">
    <property type="component" value="Unassembled WGS sequence"/>
</dbReference>
<gene>
    <name evidence="1" type="ORF">HNY73_003827</name>
</gene>
<sequence length="116" mass="13404">MGNVYLKVDEKTFMMKEECSPSLVTDELVRQLIQKFVKIDVSQWRSCLLIFHRFSKTLLYEIVTARLGYRKFGCTMGAQILTTTTKVKDGLCINFLSRYEDEGEPLLNRIGPVDET</sequence>
<comment type="caution">
    <text evidence="1">The sequence shown here is derived from an EMBL/GenBank/DDBJ whole genome shotgun (WGS) entry which is preliminary data.</text>
</comment>
<name>A0A8T0FPV8_ARGBR</name>
<organism evidence="1 2">
    <name type="scientific">Argiope bruennichi</name>
    <name type="common">Wasp spider</name>
    <name type="synonym">Aranea bruennichi</name>
    <dbReference type="NCBI Taxonomy" id="94029"/>
    <lineage>
        <taxon>Eukaryota</taxon>
        <taxon>Metazoa</taxon>
        <taxon>Ecdysozoa</taxon>
        <taxon>Arthropoda</taxon>
        <taxon>Chelicerata</taxon>
        <taxon>Arachnida</taxon>
        <taxon>Araneae</taxon>
        <taxon>Araneomorphae</taxon>
        <taxon>Entelegynae</taxon>
        <taxon>Araneoidea</taxon>
        <taxon>Araneidae</taxon>
        <taxon>Argiope</taxon>
    </lineage>
</organism>
<dbReference type="EMBL" id="JABXBU010000003">
    <property type="protein sequence ID" value="KAF8792198.1"/>
    <property type="molecule type" value="Genomic_DNA"/>
</dbReference>